<name>A0AAD7SLC3_9TELE</name>
<keyword evidence="3" id="KW-1185">Reference proteome</keyword>
<dbReference type="AlphaFoldDB" id="A0AAD7SLC3"/>
<gene>
    <name evidence="2" type="ORF">AAFF_G00331640</name>
</gene>
<organism evidence="2 3">
    <name type="scientific">Aldrovandia affinis</name>
    <dbReference type="NCBI Taxonomy" id="143900"/>
    <lineage>
        <taxon>Eukaryota</taxon>
        <taxon>Metazoa</taxon>
        <taxon>Chordata</taxon>
        <taxon>Craniata</taxon>
        <taxon>Vertebrata</taxon>
        <taxon>Euteleostomi</taxon>
        <taxon>Actinopterygii</taxon>
        <taxon>Neopterygii</taxon>
        <taxon>Teleostei</taxon>
        <taxon>Notacanthiformes</taxon>
        <taxon>Halosauridae</taxon>
        <taxon>Aldrovandia</taxon>
    </lineage>
</organism>
<evidence type="ECO:0000313" key="3">
    <source>
        <dbReference type="Proteomes" id="UP001221898"/>
    </source>
</evidence>
<evidence type="ECO:0000313" key="2">
    <source>
        <dbReference type="EMBL" id="KAJ8404777.1"/>
    </source>
</evidence>
<protein>
    <submittedName>
        <fullName evidence="2">Uncharacterized protein</fullName>
    </submittedName>
</protein>
<proteinExistence type="predicted"/>
<accession>A0AAD7SLC3</accession>
<sequence length="95" mass="10724">MKGPLPPRPPGPPCIPDGEAPYRARWRSGPPPTELRLPLCWDGSDESLTDLRECAWVIRKRRWSLLAFQHQDSVGETVTVWCFKAHCPTVFIATA</sequence>
<evidence type="ECO:0000256" key="1">
    <source>
        <dbReference type="SAM" id="MobiDB-lite"/>
    </source>
</evidence>
<feature type="region of interest" description="Disordered" evidence="1">
    <location>
        <begin position="1"/>
        <end position="31"/>
    </location>
</feature>
<comment type="caution">
    <text evidence="2">The sequence shown here is derived from an EMBL/GenBank/DDBJ whole genome shotgun (WGS) entry which is preliminary data.</text>
</comment>
<feature type="compositionally biased region" description="Pro residues" evidence="1">
    <location>
        <begin position="1"/>
        <end position="15"/>
    </location>
</feature>
<reference evidence="2" key="1">
    <citation type="journal article" date="2023" name="Science">
        <title>Genome structures resolve the early diversification of teleost fishes.</title>
        <authorList>
            <person name="Parey E."/>
            <person name="Louis A."/>
            <person name="Montfort J."/>
            <person name="Bouchez O."/>
            <person name="Roques C."/>
            <person name="Iampietro C."/>
            <person name="Lluch J."/>
            <person name="Castinel A."/>
            <person name="Donnadieu C."/>
            <person name="Desvignes T."/>
            <person name="Floi Bucao C."/>
            <person name="Jouanno E."/>
            <person name="Wen M."/>
            <person name="Mejri S."/>
            <person name="Dirks R."/>
            <person name="Jansen H."/>
            <person name="Henkel C."/>
            <person name="Chen W.J."/>
            <person name="Zahm M."/>
            <person name="Cabau C."/>
            <person name="Klopp C."/>
            <person name="Thompson A.W."/>
            <person name="Robinson-Rechavi M."/>
            <person name="Braasch I."/>
            <person name="Lecointre G."/>
            <person name="Bobe J."/>
            <person name="Postlethwait J.H."/>
            <person name="Berthelot C."/>
            <person name="Roest Crollius H."/>
            <person name="Guiguen Y."/>
        </authorList>
    </citation>
    <scope>NUCLEOTIDE SEQUENCE</scope>
    <source>
        <strain evidence="2">NC1722</strain>
    </source>
</reference>
<dbReference type="Proteomes" id="UP001221898">
    <property type="component" value="Unassembled WGS sequence"/>
</dbReference>
<dbReference type="EMBL" id="JAINUG010000051">
    <property type="protein sequence ID" value="KAJ8404777.1"/>
    <property type="molecule type" value="Genomic_DNA"/>
</dbReference>